<dbReference type="Proteomes" id="UP001732700">
    <property type="component" value="Chromosome 4A"/>
</dbReference>
<accession>A0ACD5W8Z6</accession>
<proteinExistence type="predicted"/>
<evidence type="ECO:0000313" key="2">
    <source>
        <dbReference type="Proteomes" id="UP001732700"/>
    </source>
</evidence>
<reference evidence="1" key="1">
    <citation type="submission" date="2021-05" db="EMBL/GenBank/DDBJ databases">
        <authorList>
            <person name="Scholz U."/>
            <person name="Mascher M."/>
            <person name="Fiebig A."/>
        </authorList>
    </citation>
    <scope>NUCLEOTIDE SEQUENCE [LARGE SCALE GENOMIC DNA]</scope>
</reference>
<protein>
    <submittedName>
        <fullName evidence="1">Uncharacterized protein</fullName>
    </submittedName>
</protein>
<name>A0ACD5W8Z6_AVESA</name>
<sequence>MSKRQRQADQNHHQCRCICGKVPEPGSRWRSKHLYIVLDDWEQGYSIHKLDADNFLAGQSEDGGEDSCAGAGLMRLLEPPAARLAHSGRAEDMFIASLGSKILVANGLSCNEQSCTLAYDTETAAMTTGPNLPGNLCGLTVAAGEKQQQKLYALSGQSGETGQTRVSFEVLSWVRCGGLSSNKIHRWFWDIDAPPPAPFCGSEETVAAYAVHPDGTTIFFSTEDKNTRRRERTYSFNAVRGEWRSHGRWVLPFLGQGYFDRELDAWVGLHRKDHRGYYVCACQVASRSGRAEPEWTTAKGKLFQEVPPERHLGATLTYMGDSKFCLVERVIHEDVEMEDASGHGCALHVTFFGLKYNRKGELEATDRRTTKSYAVPMHLHSFSHVAFWM</sequence>
<evidence type="ECO:0000313" key="1">
    <source>
        <dbReference type="EnsemblPlants" id="AVESA.00010b.r2.4AG0583620.1.CDS.1"/>
    </source>
</evidence>
<organism evidence="1 2">
    <name type="scientific">Avena sativa</name>
    <name type="common">Oat</name>
    <dbReference type="NCBI Taxonomy" id="4498"/>
    <lineage>
        <taxon>Eukaryota</taxon>
        <taxon>Viridiplantae</taxon>
        <taxon>Streptophyta</taxon>
        <taxon>Embryophyta</taxon>
        <taxon>Tracheophyta</taxon>
        <taxon>Spermatophyta</taxon>
        <taxon>Magnoliopsida</taxon>
        <taxon>Liliopsida</taxon>
        <taxon>Poales</taxon>
        <taxon>Poaceae</taxon>
        <taxon>BOP clade</taxon>
        <taxon>Pooideae</taxon>
        <taxon>Poodae</taxon>
        <taxon>Poeae</taxon>
        <taxon>Poeae Chloroplast Group 1 (Aveneae type)</taxon>
        <taxon>Aveninae</taxon>
        <taxon>Avena</taxon>
    </lineage>
</organism>
<reference evidence="1" key="2">
    <citation type="submission" date="2025-09" db="UniProtKB">
        <authorList>
            <consortium name="EnsemblPlants"/>
        </authorList>
    </citation>
    <scope>IDENTIFICATION</scope>
</reference>
<dbReference type="EnsemblPlants" id="AVESA.00010b.r2.4AG0583620.1">
    <property type="protein sequence ID" value="AVESA.00010b.r2.4AG0583620.1.CDS.1"/>
    <property type="gene ID" value="AVESA.00010b.r2.4AG0583620"/>
</dbReference>
<keyword evidence="2" id="KW-1185">Reference proteome</keyword>